<feature type="compositionally biased region" description="Polar residues" evidence="1">
    <location>
        <begin position="391"/>
        <end position="408"/>
    </location>
</feature>
<reference evidence="3" key="1">
    <citation type="submission" date="2023-04" db="EMBL/GenBank/DDBJ databases">
        <title>Phytophthora fragariaefolia NBRC 109709.</title>
        <authorList>
            <person name="Ichikawa N."/>
            <person name="Sato H."/>
            <person name="Tonouchi N."/>
        </authorList>
    </citation>
    <scope>NUCLEOTIDE SEQUENCE</scope>
    <source>
        <strain evidence="3">NBRC 109709</strain>
    </source>
</reference>
<evidence type="ECO:0000313" key="4">
    <source>
        <dbReference type="Proteomes" id="UP001165121"/>
    </source>
</evidence>
<dbReference type="SUPFAM" id="SSF53098">
    <property type="entry name" value="Ribonuclease H-like"/>
    <property type="match status" value="1"/>
</dbReference>
<protein>
    <submittedName>
        <fullName evidence="3">Unnamed protein product</fullName>
    </submittedName>
</protein>
<organism evidence="3 4">
    <name type="scientific">Phytophthora fragariaefolia</name>
    <dbReference type="NCBI Taxonomy" id="1490495"/>
    <lineage>
        <taxon>Eukaryota</taxon>
        <taxon>Sar</taxon>
        <taxon>Stramenopiles</taxon>
        <taxon>Oomycota</taxon>
        <taxon>Peronosporomycetes</taxon>
        <taxon>Peronosporales</taxon>
        <taxon>Peronosporaceae</taxon>
        <taxon>Phytophthora</taxon>
    </lineage>
</organism>
<dbReference type="GO" id="GO:0015074">
    <property type="term" value="P:DNA integration"/>
    <property type="evidence" value="ECO:0007669"/>
    <property type="project" value="InterPro"/>
</dbReference>
<name>A0A9W6WN48_9STRA</name>
<dbReference type="InterPro" id="IPR036397">
    <property type="entry name" value="RNaseH_sf"/>
</dbReference>
<dbReference type="InterPro" id="IPR041588">
    <property type="entry name" value="Integrase_H2C2"/>
</dbReference>
<dbReference type="InterPro" id="IPR001584">
    <property type="entry name" value="Integrase_cat-core"/>
</dbReference>
<dbReference type="PROSITE" id="PS50994">
    <property type="entry name" value="INTEGRASE"/>
    <property type="match status" value="1"/>
</dbReference>
<dbReference type="PANTHER" id="PTHR37984:SF15">
    <property type="entry name" value="INTEGRASE CATALYTIC DOMAIN-CONTAINING PROTEIN"/>
    <property type="match status" value="1"/>
</dbReference>
<dbReference type="PANTHER" id="PTHR37984">
    <property type="entry name" value="PROTEIN CBG26694"/>
    <property type="match status" value="1"/>
</dbReference>
<feature type="domain" description="Integrase catalytic" evidence="2">
    <location>
        <begin position="98"/>
        <end position="274"/>
    </location>
</feature>
<feature type="region of interest" description="Disordered" evidence="1">
    <location>
        <begin position="372"/>
        <end position="414"/>
    </location>
</feature>
<evidence type="ECO:0000259" key="2">
    <source>
        <dbReference type="PROSITE" id="PS50994"/>
    </source>
</evidence>
<dbReference type="InterPro" id="IPR012337">
    <property type="entry name" value="RNaseH-like_sf"/>
</dbReference>
<evidence type="ECO:0000256" key="1">
    <source>
        <dbReference type="SAM" id="MobiDB-lite"/>
    </source>
</evidence>
<dbReference type="EMBL" id="BSXT01000182">
    <property type="protein sequence ID" value="GMF20069.1"/>
    <property type="molecule type" value="Genomic_DNA"/>
</dbReference>
<dbReference type="Pfam" id="PF17921">
    <property type="entry name" value="Integrase_H2C2"/>
    <property type="match status" value="1"/>
</dbReference>
<dbReference type="OrthoDB" id="144279at2759"/>
<proteinExistence type="predicted"/>
<dbReference type="AlphaFoldDB" id="A0A9W6WN48"/>
<dbReference type="Proteomes" id="UP001165121">
    <property type="component" value="Unassembled WGS sequence"/>
</dbReference>
<keyword evidence="4" id="KW-1185">Reference proteome</keyword>
<dbReference type="Gene3D" id="3.30.420.10">
    <property type="entry name" value="Ribonuclease H-like superfamily/Ribonuclease H"/>
    <property type="match status" value="1"/>
</dbReference>
<comment type="caution">
    <text evidence="3">The sequence shown here is derived from an EMBL/GenBank/DDBJ whole genome shotgun (WGS) entry which is preliminary data.</text>
</comment>
<evidence type="ECO:0000313" key="3">
    <source>
        <dbReference type="EMBL" id="GMF20069.1"/>
    </source>
</evidence>
<dbReference type="GO" id="GO:0003676">
    <property type="term" value="F:nucleic acid binding"/>
    <property type="evidence" value="ECO:0007669"/>
    <property type="project" value="InterPro"/>
</dbReference>
<accession>A0A9W6WN48</accession>
<gene>
    <name evidence="3" type="ORF">Pfra01_000227900</name>
</gene>
<dbReference type="InterPro" id="IPR050951">
    <property type="entry name" value="Retrovirus_Pol_polyprotein"/>
</dbReference>
<dbReference type="Gene3D" id="1.10.340.70">
    <property type="match status" value="1"/>
</dbReference>
<sequence>MVQTLKQRCAYREQRVFTAEDGLLHVKIDGGGSRVILPAVYWGLAFKEAHDCIWAGHLRGQPTIERLKRVYWWPHMREAVPNWVSACQYCGSCKARPKTVVPPLRSVKNGDVRDRWAIDVVGSLPETIRGNRYVIDAVEYTTRYAVAEAVPEHTAKAIAKFLMNRVVLVYGPMREIMMNEAREFGSKVTSELLALMQVKQATPVPYRPNLLGLVERFHRTWKYIVSLYLDEEQTDWDALCRVRQYHEVLIRDLKTARDLAAVALQKEQARQAIYYNMRNERHRVDFREGQLVWVYRPARGLGITKLGHRWRGSAQIVQAAGYDNFKVKMLESEHEIVVHCSFLLPFYHPINLLNHMAKDMALDLREEAIAATDIDEDDSPNAEQEGLAPSSEKQASSEPQIIENASTGGQNGDE</sequence>